<dbReference type="CDD" id="cd00637">
    <property type="entry name" value="7tm_classA_rhodopsin-like"/>
    <property type="match status" value="1"/>
</dbReference>
<keyword evidence="2" id="KW-1003">Cell membrane</keyword>
<proteinExistence type="predicted"/>
<keyword evidence="5 6" id="KW-0472">Membrane</keyword>
<organism evidence="8 9">
    <name type="scientific">Pinctada imbricata</name>
    <name type="common">Atlantic pearl-oyster</name>
    <name type="synonym">Pinctada martensii</name>
    <dbReference type="NCBI Taxonomy" id="66713"/>
    <lineage>
        <taxon>Eukaryota</taxon>
        <taxon>Metazoa</taxon>
        <taxon>Spiralia</taxon>
        <taxon>Lophotrochozoa</taxon>
        <taxon>Mollusca</taxon>
        <taxon>Bivalvia</taxon>
        <taxon>Autobranchia</taxon>
        <taxon>Pteriomorphia</taxon>
        <taxon>Pterioida</taxon>
        <taxon>Pterioidea</taxon>
        <taxon>Pteriidae</taxon>
        <taxon>Pinctada</taxon>
    </lineage>
</organism>
<sequence>MDDACMVILFIAIFISWTYYITSLTLTAMALDRLTSLITPYRYLSIVTSKRCLGLCIILWIVSLLISLSFVYENYWKFLACSSASYKNGTILLGMCTSNFVVIGVCNLTILLVNLVAYISIIVVVWHKRQTLTHGQQSVMKKLFTITLSYIVFHGPFCILIIVKGPGNVDGGKLETLVNASGILVTLSIFVDPILYVWRYKTCRYQLMMMMTPFCDGKREKIRQKHNQIYCNYDINYVSRESIQNQGD</sequence>
<evidence type="ECO:0000313" key="8">
    <source>
        <dbReference type="EMBL" id="KAK3108228.1"/>
    </source>
</evidence>
<feature type="domain" description="G-protein coupled receptors family 1 profile" evidence="7">
    <location>
        <begin position="1"/>
        <end position="196"/>
    </location>
</feature>
<comment type="subcellular location">
    <subcellularLocation>
        <location evidence="1">Cell membrane</location>
        <topology evidence="1">Multi-pass membrane protein</topology>
    </subcellularLocation>
</comment>
<dbReference type="PROSITE" id="PS50262">
    <property type="entry name" value="G_PROTEIN_RECEP_F1_2"/>
    <property type="match status" value="1"/>
</dbReference>
<dbReference type="Pfam" id="PF00001">
    <property type="entry name" value="7tm_1"/>
    <property type="match status" value="1"/>
</dbReference>
<feature type="transmembrane region" description="Helical" evidence="6">
    <location>
        <begin position="177"/>
        <end position="198"/>
    </location>
</feature>
<gene>
    <name evidence="8" type="ORF">FSP39_003565</name>
</gene>
<evidence type="ECO:0000313" key="9">
    <source>
        <dbReference type="Proteomes" id="UP001186944"/>
    </source>
</evidence>
<dbReference type="SUPFAM" id="SSF81321">
    <property type="entry name" value="Family A G protein-coupled receptor-like"/>
    <property type="match status" value="1"/>
</dbReference>
<reference evidence="8" key="1">
    <citation type="submission" date="2019-08" db="EMBL/GenBank/DDBJ databases">
        <title>The improved chromosome-level genome for the pearl oyster Pinctada fucata martensii using PacBio sequencing and Hi-C.</title>
        <authorList>
            <person name="Zheng Z."/>
        </authorList>
    </citation>
    <scope>NUCLEOTIDE SEQUENCE</scope>
    <source>
        <strain evidence="8">ZZ-2019</strain>
        <tissue evidence="8">Adductor muscle</tissue>
    </source>
</reference>
<name>A0AA88YWV1_PINIB</name>
<protein>
    <recommendedName>
        <fullName evidence="7">G-protein coupled receptors family 1 profile domain-containing protein</fullName>
    </recommendedName>
</protein>
<dbReference type="Proteomes" id="UP001186944">
    <property type="component" value="Unassembled WGS sequence"/>
</dbReference>
<dbReference type="PRINTS" id="PR00237">
    <property type="entry name" value="GPCRRHODOPSN"/>
</dbReference>
<dbReference type="Gene3D" id="1.20.1070.10">
    <property type="entry name" value="Rhodopsin 7-helix transmembrane proteins"/>
    <property type="match status" value="1"/>
</dbReference>
<evidence type="ECO:0000256" key="5">
    <source>
        <dbReference type="ARBA" id="ARBA00023136"/>
    </source>
</evidence>
<dbReference type="InterPro" id="IPR000276">
    <property type="entry name" value="GPCR_Rhodpsn"/>
</dbReference>
<feature type="transmembrane region" description="Helical" evidence="6">
    <location>
        <begin position="6"/>
        <end position="31"/>
    </location>
</feature>
<keyword evidence="4 6" id="KW-1133">Transmembrane helix</keyword>
<feature type="transmembrane region" description="Helical" evidence="6">
    <location>
        <begin position="92"/>
        <end position="125"/>
    </location>
</feature>
<dbReference type="GO" id="GO:0005886">
    <property type="term" value="C:plasma membrane"/>
    <property type="evidence" value="ECO:0007669"/>
    <property type="project" value="UniProtKB-SubCell"/>
</dbReference>
<dbReference type="InterPro" id="IPR017452">
    <property type="entry name" value="GPCR_Rhodpsn_7TM"/>
</dbReference>
<evidence type="ECO:0000256" key="6">
    <source>
        <dbReference type="SAM" id="Phobius"/>
    </source>
</evidence>
<evidence type="ECO:0000256" key="4">
    <source>
        <dbReference type="ARBA" id="ARBA00022989"/>
    </source>
</evidence>
<dbReference type="EMBL" id="VSWD01000001">
    <property type="protein sequence ID" value="KAK3108228.1"/>
    <property type="molecule type" value="Genomic_DNA"/>
</dbReference>
<keyword evidence="3 6" id="KW-0812">Transmembrane</keyword>
<evidence type="ECO:0000259" key="7">
    <source>
        <dbReference type="PROSITE" id="PS50262"/>
    </source>
</evidence>
<feature type="transmembrane region" description="Helical" evidence="6">
    <location>
        <begin position="146"/>
        <end position="165"/>
    </location>
</feature>
<dbReference type="AlphaFoldDB" id="A0AA88YWV1"/>
<dbReference type="GO" id="GO:0004930">
    <property type="term" value="F:G protein-coupled receptor activity"/>
    <property type="evidence" value="ECO:0007669"/>
    <property type="project" value="InterPro"/>
</dbReference>
<evidence type="ECO:0000256" key="3">
    <source>
        <dbReference type="ARBA" id="ARBA00022692"/>
    </source>
</evidence>
<evidence type="ECO:0000256" key="1">
    <source>
        <dbReference type="ARBA" id="ARBA00004651"/>
    </source>
</evidence>
<feature type="transmembrane region" description="Helical" evidence="6">
    <location>
        <begin position="52"/>
        <end position="72"/>
    </location>
</feature>
<keyword evidence="9" id="KW-1185">Reference proteome</keyword>
<accession>A0AA88YWV1</accession>
<evidence type="ECO:0000256" key="2">
    <source>
        <dbReference type="ARBA" id="ARBA00022475"/>
    </source>
</evidence>
<dbReference type="PANTHER" id="PTHR22750">
    <property type="entry name" value="G-PROTEIN COUPLED RECEPTOR"/>
    <property type="match status" value="1"/>
</dbReference>
<comment type="caution">
    <text evidence="8">The sequence shown here is derived from an EMBL/GenBank/DDBJ whole genome shotgun (WGS) entry which is preliminary data.</text>
</comment>